<dbReference type="GeneID" id="36573195"/>
<protein>
    <recommendedName>
        <fullName evidence="2">2EXR domain-containing protein</fullName>
    </recommendedName>
</protein>
<dbReference type="PANTHER" id="PTHR35910:SF6">
    <property type="entry name" value="2EXR DOMAIN-CONTAINING PROTEIN"/>
    <property type="match status" value="1"/>
</dbReference>
<dbReference type="OrthoDB" id="3513892at2759"/>
<keyword evidence="4" id="KW-1185">Reference proteome</keyword>
<feature type="region of interest" description="Disordered" evidence="1">
    <location>
        <begin position="159"/>
        <end position="178"/>
    </location>
</feature>
<dbReference type="InterPro" id="IPR045518">
    <property type="entry name" value="2EXR"/>
</dbReference>
<feature type="compositionally biased region" description="Basic and acidic residues" evidence="1">
    <location>
        <begin position="163"/>
        <end position="178"/>
    </location>
</feature>
<feature type="domain" description="2EXR" evidence="2">
    <location>
        <begin position="10"/>
        <end position="92"/>
    </location>
</feature>
<accession>A0A2T3BFY8</accession>
<dbReference type="PANTHER" id="PTHR35910">
    <property type="entry name" value="2EXR DOMAIN-CONTAINING PROTEIN"/>
    <property type="match status" value="1"/>
</dbReference>
<evidence type="ECO:0000259" key="2">
    <source>
        <dbReference type="Pfam" id="PF20150"/>
    </source>
</evidence>
<dbReference type="AlphaFoldDB" id="A0A2T3BFY8"/>
<name>A0A2T3BFY8_AMORE</name>
<evidence type="ECO:0000313" key="3">
    <source>
        <dbReference type="EMBL" id="PSS28337.1"/>
    </source>
</evidence>
<evidence type="ECO:0000256" key="1">
    <source>
        <dbReference type="SAM" id="MobiDB-lite"/>
    </source>
</evidence>
<dbReference type="EMBL" id="KZ679006">
    <property type="protein sequence ID" value="PSS28337.1"/>
    <property type="molecule type" value="Genomic_DNA"/>
</dbReference>
<dbReference type="Proteomes" id="UP000241818">
    <property type="component" value="Unassembled WGS sequence"/>
</dbReference>
<proteinExistence type="predicted"/>
<sequence length="225" mass="25476">MTTMDSKPQFPLFSALPTELRIKIWEFALPGPRTVPVRYSRVAKQYISPLPPPALLHTNPESRAICLTQYTRLILSPKHPSSIFVSFPLDTIFFDTLDCSPEGDLAYDLVASPHSDRILRCAIDVQVWEVLRVFRFDSLSEVRLMPNLQAIALVMPKESSGAGEERGEGEGEDADGRGLERERGALVREFSDSLWYVENLRQTLESGVRKHWGDGMPSVQLWFSR</sequence>
<dbReference type="InParanoid" id="A0A2T3BFY8"/>
<reference evidence="3 4" key="1">
    <citation type="journal article" date="2018" name="New Phytol.">
        <title>Comparative genomics and transcriptomics depict ericoid mycorrhizal fungi as versatile saprotrophs and plant mutualists.</title>
        <authorList>
            <person name="Martino E."/>
            <person name="Morin E."/>
            <person name="Grelet G.A."/>
            <person name="Kuo A."/>
            <person name="Kohler A."/>
            <person name="Daghino S."/>
            <person name="Barry K.W."/>
            <person name="Cichocki N."/>
            <person name="Clum A."/>
            <person name="Dockter R.B."/>
            <person name="Hainaut M."/>
            <person name="Kuo R.C."/>
            <person name="LaButti K."/>
            <person name="Lindahl B.D."/>
            <person name="Lindquist E.A."/>
            <person name="Lipzen A."/>
            <person name="Khouja H.R."/>
            <person name="Magnuson J."/>
            <person name="Murat C."/>
            <person name="Ohm R.A."/>
            <person name="Singer S.W."/>
            <person name="Spatafora J.W."/>
            <person name="Wang M."/>
            <person name="Veneault-Fourrey C."/>
            <person name="Henrissat B."/>
            <person name="Grigoriev I.V."/>
            <person name="Martin F.M."/>
            <person name="Perotto S."/>
        </authorList>
    </citation>
    <scope>NUCLEOTIDE SEQUENCE [LARGE SCALE GENOMIC DNA]</scope>
    <source>
        <strain evidence="3 4">ATCC 22711</strain>
    </source>
</reference>
<dbReference type="RefSeq" id="XP_024725862.1">
    <property type="nucleotide sequence ID" value="XM_024865114.1"/>
</dbReference>
<gene>
    <name evidence="3" type="ORF">M430DRAFT_24677</name>
</gene>
<organism evidence="3 4">
    <name type="scientific">Amorphotheca resinae ATCC 22711</name>
    <dbReference type="NCBI Taxonomy" id="857342"/>
    <lineage>
        <taxon>Eukaryota</taxon>
        <taxon>Fungi</taxon>
        <taxon>Dikarya</taxon>
        <taxon>Ascomycota</taxon>
        <taxon>Pezizomycotina</taxon>
        <taxon>Leotiomycetes</taxon>
        <taxon>Helotiales</taxon>
        <taxon>Amorphothecaceae</taxon>
        <taxon>Amorphotheca</taxon>
    </lineage>
</organism>
<dbReference type="Pfam" id="PF20150">
    <property type="entry name" value="2EXR"/>
    <property type="match status" value="1"/>
</dbReference>
<evidence type="ECO:0000313" key="4">
    <source>
        <dbReference type="Proteomes" id="UP000241818"/>
    </source>
</evidence>